<accession>A0ABD1SGN7</accession>
<evidence type="ECO:0000313" key="3">
    <source>
        <dbReference type="Proteomes" id="UP001604336"/>
    </source>
</evidence>
<reference evidence="3" key="1">
    <citation type="submission" date="2024-07" db="EMBL/GenBank/DDBJ databases">
        <title>Two chromosome-level genome assemblies of Korean endemic species Abeliophyllum distichum and Forsythia ovata (Oleaceae).</title>
        <authorList>
            <person name="Jang H."/>
        </authorList>
    </citation>
    <scope>NUCLEOTIDE SEQUENCE [LARGE SCALE GENOMIC DNA]</scope>
</reference>
<dbReference type="Proteomes" id="UP001604336">
    <property type="component" value="Unassembled WGS sequence"/>
</dbReference>
<feature type="compositionally biased region" description="Basic residues" evidence="1">
    <location>
        <begin position="125"/>
        <end position="135"/>
    </location>
</feature>
<dbReference type="PANTHER" id="PTHR33349">
    <property type="entry name" value="EMB|CAB62594.1"/>
    <property type="match status" value="1"/>
</dbReference>
<feature type="compositionally biased region" description="Polar residues" evidence="1">
    <location>
        <begin position="109"/>
        <end position="118"/>
    </location>
</feature>
<comment type="caution">
    <text evidence="2">The sequence shown here is derived from an EMBL/GenBank/DDBJ whole genome shotgun (WGS) entry which is preliminary data.</text>
</comment>
<feature type="compositionally biased region" description="Polar residues" evidence="1">
    <location>
        <begin position="1"/>
        <end position="10"/>
    </location>
</feature>
<gene>
    <name evidence="2" type="ORF">Adt_25450</name>
</gene>
<organism evidence="2 3">
    <name type="scientific">Abeliophyllum distichum</name>
    <dbReference type="NCBI Taxonomy" id="126358"/>
    <lineage>
        <taxon>Eukaryota</taxon>
        <taxon>Viridiplantae</taxon>
        <taxon>Streptophyta</taxon>
        <taxon>Embryophyta</taxon>
        <taxon>Tracheophyta</taxon>
        <taxon>Spermatophyta</taxon>
        <taxon>Magnoliopsida</taxon>
        <taxon>eudicotyledons</taxon>
        <taxon>Gunneridae</taxon>
        <taxon>Pentapetalae</taxon>
        <taxon>asterids</taxon>
        <taxon>lamiids</taxon>
        <taxon>Lamiales</taxon>
        <taxon>Oleaceae</taxon>
        <taxon>Forsythieae</taxon>
        <taxon>Abeliophyllum</taxon>
    </lineage>
</organism>
<sequence length="210" mass="23653">MAEGSISSMVTPEENDLNGRNIGKISSGKSGSPNNRGNVYYQHRRAYDARDSTRRNSTEKLESAYNSQKLIPHYLRASMGSCHDLCKYGRKHAFEAKERRSIPKRIARSPSNEYNSVEKTVPVERKKKIVAKHKSSSGTKSLLPEHKPSPDAKSFSPKPKPSLDTQIYTLQKKASPCNKSHMRRHKPSSSKEIPSPYPPEIIKQENHVAI</sequence>
<evidence type="ECO:0000256" key="1">
    <source>
        <dbReference type="SAM" id="MobiDB-lite"/>
    </source>
</evidence>
<keyword evidence="3" id="KW-1185">Reference proteome</keyword>
<evidence type="ECO:0000313" key="2">
    <source>
        <dbReference type="EMBL" id="KAL2499900.1"/>
    </source>
</evidence>
<dbReference type="PANTHER" id="PTHR33349:SF1">
    <property type="entry name" value="EMB|CAB62594.1"/>
    <property type="match status" value="1"/>
</dbReference>
<feature type="compositionally biased region" description="Low complexity" evidence="1">
    <location>
        <begin position="22"/>
        <end position="32"/>
    </location>
</feature>
<proteinExistence type="predicted"/>
<dbReference type="EMBL" id="JBFOLK010000007">
    <property type="protein sequence ID" value="KAL2499900.1"/>
    <property type="molecule type" value="Genomic_DNA"/>
</dbReference>
<feature type="compositionally biased region" description="Basic and acidic residues" evidence="1">
    <location>
        <begin position="45"/>
        <end position="62"/>
    </location>
</feature>
<protein>
    <submittedName>
        <fullName evidence="2">CaM binding domain-containing protein</fullName>
    </submittedName>
</protein>
<feature type="region of interest" description="Disordered" evidence="1">
    <location>
        <begin position="98"/>
        <end position="210"/>
    </location>
</feature>
<dbReference type="AlphaFoldDB" id="A0ABD1SGN7"/>
<feature type="region of interest" description="Disordered" evidence="1">
    <location>
        <begin position="1"/>
        <end position="64"/>
    </location>
</feature>
<name>A0ABD1SGN7_9LAMI</name>